<evidence type="ECO:0000256" key="1">
    <source>
        <dbReference type="ARBA" id="ARBA00004123"/>
    </source>
</evidence>
<feature type="compositionally biased region" description="Low complexity" evidence="4">
    <location>
        <begin position="69"/>
        <end position="80"/>
    </location>
</feature>
<feature type="compositionally biased region" description="Basic residues" evidence="4">
    <location>
        <begin position="1"/>
        <end position="22"/>
    </location>
</feature>
<comment type="subcellular location">
    <subcellularLocation>
        <location evidence="1">Nucleus</location>
    </subcellularLocation>
</comment>
<name>K3XA67_GLOUD</name>
<dbReference type="EnsemblProtists" id="PYU1_T014116">
    <property type="protein sequence ID" value="PYU1_T014116"/>
    <property type="gene ID" value="PYU1_G014086"/>
</dbReference>
<dbReference type="PANTHER" id="PTHR13486:SF2">
    <property type="entry name" value="SPLICING FACTOR C9ORF78"/>
    <property type="match status" value="1"/>
</dbReference>
<dbReference type="OMA" id="QYGLHDP"/>
<keyword evidence="3" id="KW-0539">Nucleus</keyword>
<reference evidence="5" key="3">
    <citation type="submission" date="2015-02" db="UniProtKB">
        <authorList>
            <consortium name="EnsemblProtists"/>
        </authorList>
    </citation>
    <scope>IDENTIFICATION</scope>
    <source>
        <strain evidence="5">DAOM BR144</strain>
    </source>
</reference>
<dbReference type="InParanoid" id="K3XA67"/>
<evidence type="ECO:0000256" key="2">
    <source>
        <dbReference type="ARBA" id="ARBA00007643"/>
    </source>
</evidence>
<dbReference type="eggNOG" id="KOG3345">
    <property type="taxonomic scope" value="Eukaryota"/>
</dbReference>
<evidence type="ECO:0000256" key="3">
    <source>
        <dbReference type="ARBA" id="ARBA00023242"/>
    </source>
</evidence>
<protein>
    <submittedName>
        <fullName evidence="5">Uncharacterized protein</fullName>
    </submittedName>
</protein>
<dbReference type="STRING" id="431595.K3XA67"/>
<dbReference type="GO" id="GO:0005681">
    <property type="term" value="C:spliceosomal complex"/>
    <property type="evidence" value="ECO:0007669"/>
    <property type="project" value="TreeGrafter"/>
</dbReference>
<dbReference type="AlphaFoldDB" id="K3XA67"/>
<sequence>MEVGFKKKSRKTAATTGRKRTRHGDDSDDHEDDQAADVLQTIEEVREDQRLRAQLLRQELQKTSKQQDASTAAASTSSASQYGLHDPKTDGSAGQKLLNLLDGQFTGQSTTTQKDQHEELLNQYIEEKLGKKSDSDAPDAAVALVSEEDALYALPDHLKPDVSKGPQGAGDENGNGGVLIWSTGIAEVELPSAFKEKTVVATKHALEQEKVKSGRFSVSSALPTNFSTDFNRHRSDYVAELKNLNKDEKRERGFRNVGKHQSSDDAAMSRFRKFESRKKFK</sequence>
<evidence type="ECO:0000256" key="4">
    <source>
        <dbReference type="SAM" id="MobiDB-lite"/>
    </source>
</evidence>
<reference evidence="6" key="2">
    <citation type="submission" date="2010-04" db="EMBL/GenBank/DDBJ databases">
        <authorList>
            <person name="Buell R."/>
            <person name="Hamilton J."/>
            <person name="Hostetler J."/>
        </authorList>
    </citation>
    <scope>NUCLEOTIDE SEQUENCE [LARGE SCALE GENOMIC DNA]</scope>
    <source>
        <strain evidence="6">DAOM:BR144</strain>
    </source>
</reference>
<evidence type="ECO:0000313" key="6">
    <source>
        <dbReference type="Proteomes" id="UP000019132"/>
    </source>
</evidence>
<evidence type="ECO:0000313" key="5">
    <source>
        <dbReference type="EnsemblProtists" id="PYU1_T014116"/>
    </source>
</evidence>
<feature type="region of interest" description="Disordered" evidence="4">
    <location>
        <begin position="248"/>
        <end position="281"/>
    </location>
</feature>
<feature type="region of interest" description="Disordered" evidence="4">
    <location>
        <begin position="1"/>
        <end position="43"/>
    </location>
</feature>
<dbReference type="VEuPathDB" id="FungiDB:PYU1_G014086"/>
<organism evidence="5 6">
    <name type="scientific">Globisporangium ultimum (strain ATCC 200006 / CBS 805.95 / DAOM BR144)</name>
    <name type="common">Pythium ultimum</name>
    <dbReference type="NCBI Taxonomy" id="431595"/>
    <lineage>
        <taxon>Eukaryota</taxon>
        <taxon>Sar</taxon>
        <taxon>Stramenopiles</taxon>
        <taxon>Oomycota</taxon>
        <taxon>Peronosporomycetes</taxon>
        <taxon>Pythiales</taxon>
        <taxon>Pythiaceae</taxon>
        <taxon>Globisporangium</taxon>
    </lineage>
</organism>
<proteinExistence type="inferred from homology"/>
<accession>K3XA67</accession>
<dbReference type="GO" id="GO:0000398">
    <property type="term" value="P:mRNA splicing, via spliceosome"/>
    <property type="evidence" value="ECO:0007669"/>
    <property type="project" value="TreeGrafter"/>
</dbReference>
<dbReference type="PANTHER" id="PTHR13486">
    <property type="entry name" value="TELOMERE LENGTH AND SILENCING PROTEIN 1 TLS1 FAMILY MEMBER"/>
    <property type="match status" value="1"/>
</dbReference>
<feature type="region of interest" description="Disordered" evidence="4">
    <location>
        <begin position="57"/>
        <end position="96"/>
    </location>
</feature>
<keyword evidence="6" id="KW-1185">Reference proteome</keyword>
<comment type="similarity">
    <text evidence="2">Belongs to the TLS1 family.</text>
</comment>
<dbReference type="InterPro" id="IPR010756">
    <property type="entry name" value="Tls1-like"/>
</dbReference>
<dbReference type="Proteomes" id="UP000019132">
    <property type="component" value="Unassembled WGS sequence"/>
</dbReference>
<dbReference type="Pfam" id="PF07052">
    <property type="entry name" value="Hep_59"/>
    <property type="match status" value="1"/>
</dbReference>
<dbReference type="HOGENOM" id="CLU_1043608_0_0_1"/>
<feature type="compositionally biased region" description="Acidic residues" evidence="4">
    <location>
        <begin position="26"/>
        <end position="35"/>
    </location>
</feature>
<dbReference type="EMBL" id="GL376563">
    <property type="status" value="NOT_ANNOTATED_CDS"/>
    <property type="molecule type" value="Genomic_DNA"/>
</dbReference>
<reference evidence="6" key="1">
    <citation type="journal article" date="2010" name="Genome Biol.">
        <title>Genome sequence of the necrotrophic plant pathogen Pythium ultimum reveals original pathogenicity mechanisms and effector repertoire.</title>
        <authorList>
            <person name="Levesque C.A."/>
            <person name="Brouwer H."/>
            <person name="Cano L."/>
            <person name="Hamilton J.P."/>
            <person name="Holt C."/>
            <person name="Huitema E."/>
            <person name="Raffaele S."/>
            <person name="Robideau G.P."/>
            <person name="Thines M."/>
            <person name="Win J."/>
            <person name="Zerillo M.M."/>
            <person name="Beakes G.W."/>
            <person name="Boore J.L."/>
            <person name="Busam D."/>
            <person name="Dumas B."/>
            <person name="Ferriera S."/>
            <person name="Fuerstenberg S.I."/>
            <person name="Gachon C.M."/>
            <person name="Gaulin E."/>
            <person name="Govers F."/>
            <person name="Grenville-Briggs L."/>
            <person name="Horner N."/>
            <person name="Hostetler J."/>
            <person name="Jiang R.H."/>
            <person name="Johnson J."/>
            <person name="Krajaejun T."/>
            <person name="Lin H."/>
            <person name="Meijer H.J."/>
            <person name="Moore B."/>
            <person name="Morris P."/>
            <person name="Phuntmart V."/>
            <person name="Puiu D."/>
            <person name="Shetty J."/>
            <person name="Stajich J.E."/>
            <person name="Tripathy S."/>
            <person name="Wawra S."/>
            <person name="van West P."/>
            <person name="Whitty B.R."/>
            <person name="Coutinho P.M."/>
            <person name="Henrissat B."/>
            <person name="Martin F."/>
            <person name="Thomas P.D."/>
            <person name="Tyler B.M."/>
            <person name="De Vries R.P."/>
            <person name="Kamoun S."/>
            <person name="Yandell M."/>
            <person name="Tisserat N."/>
            <person name="Buell C.R."/>
        </authorList>
    </citation>
    <scope>NUCLEOTIDE SEQUENCE</scope>
    <source>
        <strain evidence="6">DAOM:BR144</strain>
    </source>
</reference>